<gene>
    <name evidence="1" type="ORF">Leucomu_01780</name>
</gene>
<accession>A0ABX5QCP3</accession>
<protein>
    <submittedName>
        <fullName evidence="1">Glycosyltransferase family 1 protein</fullName>
    </submittedName>
</protein>
<name>A0ABX5QCP3_9MICO</name>
<dbReference type="EMBL" id="CP035037">
    <property type="protein sequence ID" value="QAB16832.1"/>
    <property type="molecule type" value="Genomic_DNA"/>
</dbReference>
<evidence type="ECO:0000313" key="1">
    <source>
        <dbReference type="EMBL" id="QAB16832.1"/>
    </source>
</evidence>
<evidence type="ECO:0000313" key="2">
    <source>
        <dbReference type="Proteomes" id="UP000285768"/>
    </source>
</evidence>
<keyword evidence="2" id="KW-1185">Reference proteome</keyword>
<dbReference type="Gene3D" id="3.40.50.2000">
    <property type="entry name" value="Glycogen Phosphorylase B"/>
    <property type="match status" value="1"/>
</dbReference>
<dbReference type="SUPFAM" id="SSF53756">
    <property type="entry name" value="UDP-Glycosyltransferase/glycogen phosphorylase"/>
    <property type="match status" value="1"/>
</dbReference>
<sequence length="410" mass="44805">MNRNRLPSWINRLIDLIADAPMSPLGRLAARRLGRPAPRGSVPTTSFAEKPTRLLIAPVNYSGQAFAWARALEAADTGISARNMAFDVPGGFDFEADLLVPVGTYHNDPDWQRRQFEAATRGTHVLIEAEEPPFGRLMGRSVEVQAQALIDHSVDVAYLAHGTDARLPSRHMREHPLSYYDDPAVYVPRAEQLAARNIALLERSGRPVFVSTPDLRSDLPDAFWCPVVVDPQRWAADAREERPAGAPLRVAHAPSVAAYKGTPLIMPMLEQLQAEGLIELDLIQGVPSAEMPARFAEADVVLDQFRTGSYGVAACEAMAAGCVVVGQVFERVRADILAATGLQLPVIEASVGTLEVVLRRLIAAPDLSRERARSVEFVSAVHDGRYSARVLQQHWVSRSARKEGFDASGS</sequence>
<organism evidence="1 2">
    <name type="scientific">Leucobacter muris</name>
    <dbReference type="NCBI Taxonomy" id="1935379"/>
    <lineage>
        <taxon>Bacteria</taxon>
        <taxon>Bacillati</taxon>
        <taxon>Actinomycetota</taxon>
        <taxon>Actinomycetes</taxon>
        <taxon>Micrococcales</taxon>
        <taxon>Microbacteriaceae</taxon>
        <taxon>Leucobacter</taxon>
    </lineage>
</organism>
<proteinExistence type="predicted"/>
<dbReference type="Proteomes" id="UP000285768">
    <property type="component" value="Chromosome"/>
</dbReference>
<reference evidence="1 2" key="1">
    <citation type="submission" date="2019-01" db="EMBL/GenBank/DDBJ databases">
        <title>Leucobacter muris sp. nov. isolated from the nose of a laboratory mouse.</title>
        <authorList>
            <person name="Benga L."/>
            <person name="Sproeer C."/>
            <person name="Schumann P."/>
            <person name="Verbarg S."/>
            <person name="Bunk B."/>
            <person name="Engelhardt E."/>
            <person name="Benten P.M."/>
            <person name="Sager M."/>
        </authorList>
    </citation>
    <scope>NUCLEOTIDE SEQUENCE [LARGE SCALE GENOMIC DNA]</scope>
    <source>
        <strain evidence="1 2">DSM 101948</strain>
    </source>
</reference>